<dbReference type="OrthoDB" id="209323at2"/>
<organism evidence="2 3">
    <name type="scientific">Neorhodopirellula pilleata</name>
    <dbReference type="NCBI Taxonomy" id="2714738"/>
    <lineage>
        <taxon>Bacteria</taxon>
        <taxon>Pseudomonadati</taxon>
        <taxon>Planctomycetota</taxon>
        <taxon>Planctomycetia</taxon>
        <taxon>Pirellulales</taxon>
        <taxon>Pirellulaceae</taxon>
        <taxon>Neorhodopirellula</taxon>
    </lineage>
</organism>
<dbReference type="CDD" id="cd02652">
    <property type="entry name" value="nuc_hydro_2"/>
    <property type="match status" value="1"/>
</dbReference>
<dbReference type="InterPro" id="IPR036452">
    <property type="entry name" value="Ribo_hydro-like"/>
</dbReference>
<reference evidence="2 3" key="1">
    <citation type="submission" date="2019-02" db="EMBL/GenBank/DDBJ databases">
        <title>Deep-cultivation of Planctomycetes and their phenomic and genomic characterization uncovers novel biology.</title>
        <authorList>
            <person name="Wiegand S."/>
            <person name="Jogler M."/>
            <person name="Boedeker C."/>
            <person name="Pinto D."/>
            <person name="Vollmers J."/>
            <person name="Rivas-Marin E."/>
            <person name="Kohn T."/>
            <person name="Peeters S.H."/>
            <person name="Heuer A."/>
            <person name="Rast P."/>
            <person name="Oberbeckmann S."/>
            <person name="Bunk B."/>
            <person name="Jeske O."/>
            <person name="Meyerdierks A."/>
            <person name="Storesund J.E."/>
            <person name="Kallscheuer N."/>
            <person name="Luecker S."/>
            <person name="Lage O.M."/>
            <person name="Pohl T."/>
            <person name="Merkel B.J."/>
            <person name="Hornburger P."/>
            <person name="Mueller R.-W."/>
            <person name="Bruemmer F."/>
            <person name="Labrenz M."/>
            <person name="Spormann A.M."/>
            <person name="Op Den Camp H."/>
            <person name="Overmann J."/>
            <person name="Amann R."/>
            <person name="Jetten M.S.M."/>
            <person name="Mascher T."/>
            <person name="Medema M.H."/>
            <person name="Devos D.P."/>
            <person name="Kaster A.-K."/>
            <person name="Ovreas L."/>
            <person name="Rohde M."/>
            <person name="Galperin M.Y."/>
            <person name="Jogler C."/>
        </authorList>
    </citation>
    <scope>NUCLEOTIDE SEQUENCE [LARGE SCALE GENOMIC DNA]</scope>
    <source>
        <strain evidence="2 3">Pla100</strain>
    </source>
</reference>
<dbReference type="Pfam" id="PF01156">
    <property type="entry name" value="IU_nuc_hydro"/>
    <property type="match status" value="1"/>
</dbReference>
<name>A0A5C6APC7_9BACT</name>
<dbReference type="Gene3D" id="3.90.245.10">
    <property type="entry name" value="Ribonucleoside hydrolase-like"/>
    <property type="match status" value="1"/>
</dbReference>
<evidence type="ECO:0000313" key="3">
    <source>
        <dbReference type="Proteomes" id="UP000316213"/>
    </source>
</evidence>
<dbReference type="InterPro" id="IPR001910">
    <property type="entry name" value="Inosine/uridine_hydrolase_dom"/>
</dbReference>
<proteinExistence type="predicted"/>
<dbReference type="Proteomes" id="UP000316213">
    <property type="component" value="Unassembled WGS sequence"/>
</dbReference>
<evidence type="ECO:0000259" key="1">
    <source>
        <dbReference type="Pfam" id="PF01156"/>
    </source>
</evidence>
<accession>A0A5C6APC7</accession>
<dbReference type="AlphaFoldDB" id="A0A5C6APC7"/>
<keyword evidence="3" id="KW-1185">Reference proteome</keyword>
<protein>
    <submittedName>
        <fullName evidence="2">Inosine-uridine preferring nucleoside hydrolase</fullName>
    </submittedName>
</protein>
<gene>
    <name evidence="2" type="ORF">Pla100_10850</name>
</gene>
<sequence>MKRMLALHLISVGFLFAPLATPITLHLVAAEPVKLIFDTDMGNDCDDVLALGMIHALQSRGECELLAVTITKDHSLAAPFVDVVNTFYGRGDIPIGVCDSGVTDHEGRFNVLAAQKDEGEYRYAHDLITGDDTPGAVDVLRQTLADQEDGSVVIAQVGFSTNLANLLRSVADQHSDLNGIELVRKKVRLLSIMAGAFTKIPNNEGQLYDHKEYNIIKDIPSAQYLVNHWPQPIVWSGFEIGRSLPYPSESIEQDYRYVDHHPLAEAYVLYNPPPHNRPTWDLTSVLHAVRPDRGYFDVSLPGNVIVAADGLTTFQADEAGKSRYLQLTDAQKIRTTETLVQLSSQPPTQVDCEP</sequence>
<comment type="caution">
    <text evidence="2">The sequence shown here is derived from an EMBL/GenBank/DDBJ whole genome shotgun (WGS) entry which is preliminary data.</text>
</comment>
<dbReference type="SUPFAM" id="SSF53590">
    <property type="entry name" value="Nucleoside hydrolase"/>
    <property type="match status" value="1"/>
</dbReference>
<dbReference type="EMBL" id="SJPM01000002">
    <property type="protein sequence ID" value="TWU01358.1"/>
    <property type="molecule type" value="Genomic_DNA"/>
</dbReference>
<dbReference type="PANTHER" id="PTHR43264">
    <property type="match status" value="1"/>
</dbReference>
<dbReference type="PANTHER" id="PTHR43264:SF1">
    <property type="entry name" value="INOSINE_URIDINE-PREFERRING NUCLEOSIDE HYDROLASE DOMAIN-CONTAINING PROTEIN"/>
    <property type="match status" value="1"/>
</dbReference>
<keyword evidence="2" id="KW-0378">Hydrolase</keyword>
<evidence type="ECO:0000313" key="2">
    <source>
        <dbReference type="EMBL" id="TWU01358.1"/>
    </source>
</evidence>
<feature type="domain" description="Inosine/uridine-preferring nucleoside hydrolase" evidence="1">
    <location>
        <begin position="35"/>
        <end position="260"/>
    </location>
</feature>
<dbReference type="RefSeq" id="WP_146576675.1">
    <property type="nucleotide sequence ID" value="NZ_SJPM01000002.1"/>
</dbReference>
<dbReference type="GO" id="GO:0016799">
    <property type="term" value="F:hydrolase activity, hydrolyzing N-glycosyl compounds"/>
    <property type="evidence" value="ECO:0007669"/>
    <property type="project" value="InterPro"/>
</dbReference>